<feature type="domain" description="Tyr recombinase" evidence="6">
    <location>
        <begin position="122"/>
        <end position="311"/>
    </location>
</feature>
<evidence type="ECO:0000313" key="8">
    <source>
        <dbReference type="EMBL" id="GAA0483208.1"/>
    </source>
</evidence>
<name>A0ABN1ASZ4_9LACT</name>
<proteinExistence type="inferred from homology"/>
<dbReference type="CDD" id="cd01182">
    <property type="entry name" value="INT_RitC_C_like"/>
    <property type="match status" value="1"/>
</dbReference>
<evidence type="ECO:0000313" key="9">
    <source>
        <dbReference type="Proteomes" id="UP001410648"/>
    </source>
</evidence>
<sequence>MNDYNFGKYLSIYFLRYIPSKMDYSENTVKAYRDTFTIFLRYCTEVLNLKPEKLTLKEINKDLIETFLNWLIDEKRYSVRTRNQRLAAFHSYFRFLQTEVPEYLDVCNSVFSIKAKKVSNIEQMTYLSIDAIRKLLDAPNRKTIRGKRDLAILTLLYDTGARVQEIIDLKASDLRLSSPATVTLIGKGQKVRVIPITAQTVAIMESYLDSYQLSNEKSVTTPIFFNKQHKKLSRAGITYILKKHYEAARKDNPDLFPSKISPHALRHSKAMHLLEANVNLIYIRDFLGHASISTTEVYAKANPEIKRKAIETASKNILPEEVLSEDKKESLLNWLKEFI</sequence>
<dbReference type="EMBL" id="BAAADA010000090">
    <property type="protein sequence ID" value="GAA0483208.1"/>
    <property type="molecule type" value="Genomic_DNA"/>
</dbReference>
<evidence type="ECO:0000256" key="1">
    <source>
        <dbReference type="ARBA" id="ARBA00008857"/>
    </source>
</evidence>
<keyword evidence="3 5" id="KW-0238">DNA-binding</keyword>
<dbReference type="Pfam" id="PF02899">
    <property type="entry name" value="Phage_int_SAM_1"/>
    <property type="match status" value="1"/>
</dbReference>
<organism evidence="8 9">
    <name type="scientific">Alkalibacterium indicireducens</name>
    <dbReference type="NCBI Taxonomy" id="398758"/>
    <lineage>
        <taxon>Bacteria</taxon>
        <taxon>Bacillati</taxon>
        <taxon>Bacillota</taxon>
        <taxon>Bacilli</taxon>
        <taxon>Lactobacillales</taxon>
        <taxon>Carnobacteriaceae</taxon>
        <taxon>Alkalibacterium</taxon>
    </lineage>
</organism>
<reference evidence="8 9" key="1">
    <citation type="journal article" date="2019" name="Int. J. Syst. Evol. Microbiol.">
        <title>The Global Catalogue of Microorganisms (GCM) 10K type strain sequencing project: providing services to taxonomists for standard genome sequencing and annotation.</title>
        <authorList>
            <consortium name="The Broad Institute Genomics Platform"/>
            <consortium name="The Broad Institute Genome Sequencing Center for Infectious Disease"/>
            <person name="Wu L."/>
            <person name="Ma J."/>
        </authorList>
    </citation>
    <scope>NUCLEOTIDE SEQUENCE [LARGE SCALE GENOMIC DNA]</scope>
    <source>
        <strain evidence="8 9">JCM 14232</strain>
    </source>
</reference>
<dbReference type="RefSeq" id="WP_197105352.1">
    <property type="nucleotide sequence ID" value="NZ_BAAADA010000090.1"/>
</dbReference>
<evidence type="ECO:0000259" key="7">
    <source>
        <dbReference type="PROSITE" id="PS51900"/>
    </source>
</evidence>
<keyword evidence="4" id="KW-0233">DNA recombination</keyword>
<dbReference type="PROSITE" id="PS51900">
    <property type="entry name" value="CB"/>
    <property type="match status" value="1"/>
</dbReference>
<dbReference type="InterPro" id="IPR010998">
    <property type="entry name" value="Integrase_recombinase_N"/>
</dbReference>
<evidence type="ECO:0000256" key="3">
    <source>
        <dbReference type="ARBA" id="ARBA00023125"/>
    </source>
</evidence>
<comment type="similarity">
    <text evidence="1">Belongs to the 'phage' integrase family.</text>
</comment>
<dbReference type="InterPro" id="IPR011010">
    <property type="entry name" value="DNA_brk_join_enz"/>
</dbReference>
<keyword evidence="9" id="KW-1185">Reference proteome</keyword>
<dbReference type="Gene3D" id="1.10.150.130">
    <property type="match status" value="1"/>
</dbReference>
<evidence type="ECO:0000256" key="5">
    <source>
        <dbReference type="PROSITE-ProRule" id="PRU01248"/>
    </source>
</evidence>
<comment type="caution">
    <text evidence="8">The sequence shown here is derived from an EMBL/GenBank/DDBJ whole genome shotgun (WGS) entry which is preliminary data.</text>
</comment>
<dbReference type="Pfam" id="PF00589">
    <property type="entry name" value="Phage_integrase"/>
    <property type="match status" value="1"/>
</dbReference>
<dbReference type="InterPro" id="IPR004107">
    <property type="entry name" value="Integrase_SAM-like_N"/>
</dbReference>
<dbReference type="SUPFAM" id="SSF56349">
    <property type="entry name" value="DNA breaking-rejoining enzymes"/>
    <property type="match status" value="1"/>
</dbReference>
<feature type="domain" description="Core-binding (CB)" evidence="7">
    <location>
        <begin position="4"/>
        <end position="97"/>
    </location>
</feature>
<evidence type="ECO:0000256" key="2">
    <source>
        <dbReference type="ARBA" id="ARBA00022908"/>
    </source>
</evidence>
<dbReference type="PANTHER" id="PTHR30349">
    <property type="entry name" value="PHAGE INTEGRASE-RELATED"/>
    <property type="match status" value="1"/>
</dbReference>
<gene>
    <name evidence="8" type="ORF">GCM10008936_11000</name>
</gene>
<dbReference type="InterPro" id="IPR050090">
    <property type="entry name" value="Tyrosine_recombinase_XerCD"/>
</dbReference>
<evidence type="ECO:0000259" key="6">
    <source>
        <dbReference type="PROSITE" id="PS51898"/>
    </source>
</evidence>
<keyword evidence="2" id="KW-0229">DNA integration</keyword>
<dbReference type="InterPro" id="IPR002104">
    <property type="entry name" value="Integrase_catalytic"/>
</dbReference>
<accession>A0ABN1ASZ4</accession>
<dbReference type="Proteomes" id="UP001410648">
    <property type="component" value="Unassembled WGS sequence"/>
</dbReference>
<dbReference type="Gene3D" id="1.10.443.10">
    <property type="entry name" value="Intergrase catalytic core"/>
    <property type="match status" value="1"/>
</dbReference>
<dbReference type="InterPro" id="IPR044068">
    <property type="entry name" value="CB"/>
</dbReference>
<evidence type="ECO:0000256" key="4">
    <source>
        <dbReference type="ARBA" id="ARBA00023172"/>
    </source>
</evidence>
<protein>
    <submittedName>
        <fullName evidence="8">Tyrosine-type recombinase/integrase</fullName>
    </submittedName>
</protein>
<dbReference type="PANTHER" id="PTHR30349:SF41">
    <property type="entry name" value="INTEGRASE_RECOMBINASE PROTEIN MJ0367-RELATED"/>
    <property type="match status" value="1"/>
</dbReference>
<dbReference type="InterPro" id="IPR013762">
    <property type="entry name" value="Integrase-like_cat_sf"/>
</dbReference>
<dbReference type="PROSITE" id="PS51898">
    <property type="entry name" value="TYR_RECOMBINASE"/>
    <property type="match status" value="1"/>
</dbReference>